<dbReference type="InterPro" id="IPR009000">
    <property type="entry name" value="Transl_B-barrel_sf"/>
</dbReference>
<dbReference type="SUPFAM" id="SSF50346">
    <property type="entry name" value="PRC-barrel domain"/>
    <property type="match status" value="1"/>
</dbReference>
<evidence type="ECO:0000256" key="5">
    <source>
        <dbReference type="HAMAP-Rule" id="MF_00014"/>
    </source>
</evidence>
<dbReference type="RefSeq" id="WP_007000445.1">
    <property type="nucleotide sequence ID" value="NZ_JH992955.1"/>
</dbReference>
<keyword evidence="3 5" id="KW-0698">rRNA processing</keyword>
<comment type="similarity">
    <text evidence="5">Belongs to the RimM family.</text>
</comment>
<dbReference type="STRING" id="202789.GCA_001457435_00300"/>
<evidence type="ECO:0000259" key="6">
    <source>
        <dbReference type="Pfam" id="PF01782"/>
    </source>
</evidence>
<dbReference type="InterPro" id="IPR011961">
    <property type="entry name" value="RimM"/>
</dbReference>
<dbReference type="GO" id="GO:0006364">
    <property type="term" value="P:rRNA processing"/>
    <property type="evidence" value="ECO:0007669"/>
    <property type="project" value="UniProtKB-UniRule"/>
</dbReference>
<evidence type="ECO:0000259" key="7">
    <source>
        <dbReference type="Pfam" id="PF24986"/>
    </source>
</evidence>
<keyword evidence="4 5" id="KW-0143">Chaperone</keyword>
<evidence type="ECO:0000313" key="8">
    <source>
        <dbReference type="EMBL" id="EKU96139.1"/>
    </source>
</evidence>
<reference evidence="8 9" key="1">
    <citation type="submission" date="2012-09" db="EMBL/GenBank/DDBJ databases">
        <title>The Genome Sequence of Actinobaculum massiliae ACS-171-V-COL2.</title>
        <authorList>
            <consortium name="The Broad Institute Genome Sequencing Platform"/>
            <person name="Earl A."/>
            <person name="Ward D."/>
            <person name="Feldgarden M."/>
            <person name="Gevers D."/>
            <person name="Saerens B."/>
            <person name="Vaneechoutte M."/>
            <person name="Walker B."/>
            <person name="Young S.K."/>
            <person name="Zeng Q."/>
            <person name="Gargeya S."/>
            <person name="Fitzgerald M."/>
            <person name="Haas B."/>
            <person name="Abouelleil A."/>
            <person name="Alvarado L."/>
            <person name="Arachchi H.M."/>
            <person name="Berlin A."/>
            <person name="Chapman S.B."/>
            <person name="Goldberg J."/>
            <person name="Griggs A."/>
            <person name="Gujja S."/>
            <person name="Hansen M."/>
            <person name="Howarth C."/>
            <person name="Imamovic A."/>
            <person name="Larimer J."/>
            <person name="McCowen C."/>
            <person name="Montmayeur A."/>
            <person name="Murphy C."/>
            <person name="Neiman D."/>
            <person name="Pearson M."/>
            <person name="Priest M."/>
            <person name="Roberts A."/>
            <person name="Saif S."/>
            <person name="Shea T."/>
            <person name="Sisk P."/>
            <person name="Sykes S."/>
            <person name="Wortman J."/>
            <person name="Nusbaum C."/>
            <person name="Birren B."/>
        </authorList>
    </citation>
    <scope>NUCLEOTIDE SEQUENCE [LARGE SCALE GENOMIC DNA]</scope>
    <source>
        <strain evidence="9">ACS-171-V-Col2</strain>
    </source>
</reference>
<dbReference type="GO" id="GO:0043022">
    <property type="term" value="F:ribosome binding"/>
    <property type="evidence" value="ECO:0007669"/>
    <property type="project" value="InterPro"/>
</dbReference>
<comment type="subunit">
    <text evidence="5">Binds ribosomal protein uS19.</text>
</comment>
<dbReference type="InterPro" id="IPR056792">
    <property type="entry name" value="PRC_RimM"/>
</dbReference>
<sequence>MQLTVAIVGAAKGLKGEVRLEIRTDDPEKRLAVGNTLETEPSEFGPLTVARTRTYKGSTYALFEEVGNRNAAEELKGVRLVIESDEDEPEADAWYPHELVGLEVLDPEGYELGTVSGIEHGVAQDLLVVREPDGRLTRVPFVSQIVTDVDLDDHCVVVDAPPGLFSEEDIIVVEGED</sequence>
<keyword evidence="9" id="KW-1185">Reference proteome</keyword>
<dbReference type="NCBIfam" id="TIGR02273">
    <property type="entry name" value="16S_RimM"/>
    <property type="match status" value="1"/>
</dbReference>
<dbReference type="Pfam" id="PF01782">
    <property type="entry name" value="RimM"/>
    <property type="match status" value="1"/>
</dbReference>
<dbReference type="InterPro" id="IPR036976">
    <property type="entry name" value="RimM_N_sf"/>
</dbReference>
<dbReference type="eggNOG" id="COG0806">
    <property type="taxonomic scope" value="Bacteria"/>
</dbReference>
<dbReference type="PANTHER" id="PTHR33692">
    <property type="entry name" value="RIBOSOME MATURATION FACTOR RIMM"/>
    <property type="match status" value="1"/>
</dbReference>
<comment type="domain">
    <text evidence="5">The PRC barrel domain binds ribosomal protein uS19.</text>
</comment>
<evidence type="ECO:0000256" key="1">
    <source>
        <dbReference type="ARBA" id="ARBA00022490"/>
    </source>
</evidence>
<dbReference type="PATRIC" id="fig|883066.3.peg.230"/>
<dbReference type="GO" id="GO:0005840">
    <property type="term" value="C:ribosome"/>
    <property type="evidence" value="ECO:0007669"/>
    <property type="project" value="InterPro"/>
</dbReference>
<evidence type="ECO:0000256" key="3">
    <source>
        <dbReference type="ARBA" id="ARBA00022552"/>
    </source>
</evidence>
<keyword evidence="2 5" id="KW-0690">Ribosome biogenesis</keyword>
<evidence type="ECO:0000256" key="4">
    <source>
        <dbReference type="ARBA" id="ARBA00023186"/>
    </source>
</evidence>
<dbReference type="InterPro" id="IPR011033">
    <property type="entry name" value="PRC_barrel-like_sf"/>
</dbReference>
<dbReference type="GO" id="GO:0042274">
    <property type="term" value="P:ribosomal small subunit biogenesis"/>
    <property type="evidence" value="ECO:0007669"/>
    <property type="project" value="UniProtKB-UniRule"/>
</dbReference>
<dbReference type="AlphaFoldDB" id="K9EFW3"/>
<comment type="caution">
    <text evidence="8">The sequence shown here is derived from an EMBL/GenBank/DDBJ whole genome shotgun (WGS) entry which is preliminary data.</text>
</comment>
<comment type="subcellular location">
    <subcellularLocation>
        <location evidence="5">Cytoplasm</location>
    </subcellularLocation>
</comment>
<evidence type="ECO:0000256" key="2">
    <source>
        <dbReference type="ARBA" id="ARBA00022517"/>
    </source>
</evidence>
<dbReference type="Gene3D" id="2.30.30.240">
    <property type="entry name" value="PRC-barrel domain"/>
    <property type="match status" value="1"/>
</dbReference>
<name>K9EFW3_9ACTO</name>
<keyword evidence="1 5" id="KW-0963">Cytoplasm</keyword>
<dbReference type="Proteomes" id="UP000009888">
    <property type="component" value="Unassembled WGS sequence"/>
</dbReference>
<proteinExistence type="inferred from homology"/>
<dbReference type="SUPFAM" id="SSF50447">
    <property type="entry name" value="Translation proteins"/>
    <property type="match status" value="1"/>
</dbReference>
<dbReference type="HOGENOM" id="CLU_077636_0_0_11"/>
<feature type="domain" description="RimM N-terminal" evidence="6">
    <location>
        <begin position="5"/>
        <end position="85"/>
    </location>
</feature>
<protein>
    <recommendedName>
        <fullName evidence="5">Ribosome maturation factor RimM</fullName>
    </recommendedName>
</protein>
<dbReference type="InterPro" id="IPR002676">
    <property type="entry name" value="RimM_N"/>
</dbReference>
<dbReference type="PANTHER" id="PTHR33692:SF1">
    <property type="entry name" value="RIBOSOME MATURATION FACTOR RIMM"/>
    <property type="match status" value="1"/>
</dbReference>
<accession>K9EFW3</accession>
<dbReference type="HAMAP" id="MF_00014">
    <property type="entry name" value="Ribosome_mat_RimM"/>
    <property type="match status" value="1"/>
</dbReference>
<evidence type="ECO:0000313" key="9">
    <source>
        <dbReference type="Proteomes" id="UP000009888"/>
    </source>
</evidence>
<organism evidence="8 9">
    <name type="scientific">Actinobaculum massiliense ACS-171-V-Col2</name>
    <dbReference type="NCBI Taxonomy" id="883066"/>
    <lineage>
        <taxon>Bacteria</taxon>
        <taxon>Bacillati</taxon>
        <taxon>Actinomycetota</taxon>
        <taxon>Actinomycetes</taxon>
        <taxon>Actinomycetales</taxon>
        <taxon>Actinomycetaceae</taxon>
        <taxon>Actinobaculum</taxon>
    </lineage>
</organism>
<dbReference type="EMBL" id="AGWL01000001">
    <property type="protein sequence ID" value="EKU96139.1"/>
    <property type="molecule type" value="Genomic_DNA"/>
</dbReference>
<gene>
    <name evidence="5" type="primary">rimM</name>
    <name evidence="8" type="ORF">HMPREF9233_00227</name>
</gene>
<comment type="function">
    <text evidence="5">An accessory protein needed during the final step in the assembly of 30S ribosomal subunit, possibly for assembly of the head region. Essential for efficient processing of 16S rRNA. May be needed both before and after RbfA during the maturation of 16S rRNA. It has affinity for free ribosomal 30S subunits but not for 70S ribosomes.</text>
</comment>
<dbReference type="GO" id="GO:0005737">
    <property type="term" value="C:cytoplasm"/>
    <property type="evidence" value="ECO:0007669"/>
    <property type="project" value="UniProtKB-SubCell"/>
</dbReference>
<dbReference type="Pfam" id="PF24986">
    <property type="entry name" value="PRC_RimM"/>
    <property type="match status" value="1"/>
</dbReference>
<feature type="domain" description="Ribosome maturation factor RimM PRC barrel" evidence="7">
    <location>
        <begin position="97"/>
        <end position="164"/>
    </location>
</feature>
<dbReference type="Gene3D" id="2.40.30.60">
    <property type="entry name" value="RimM"/>
    <property type="match status" value="1"/>
</dbReference>